<comment type="catalytic activity">
    <reaction evidence="14">
        <text>DNA(n) + a 2'-deoxyribonucleoside 5'-triphosphate = DNA(n+1) + diphosphate</text>
        <dbReference type="Rhea" id="RHEA:22508"/>
        <dbReference type="Rhea" id="RHEA-COMP:17339"/>
        <dbReference type="Rhea" id="RHEA-COMP:17340"/>
        <dbReference type="ChEBI" id="CHEBI:33019"/>
        <dbReference type="ChEBI" id="CHEBI:61560"/>
        <dbReference type="ChEBI" id="CHEBI:173112"/>
        <dbReference type="EC" id="2.7.7.7"/>
    </reaction>
</comment>
<dbReference type="PANTHER" id="PTHR45812">
    <property type="entry name" value="DNA POLYMERASE ZETA CATALYTIC SUBUNIT"/>
    <property type="match status" value="1"/>
</dbReference>
<accession>A0A9D4X157</accession>
<reference evidence="16 17" key="1">
    <citation type="journal article" date="2022" name="Nat. Genet.">
        <title>Improved pea reference genome and pan-genome highlight genomic features and evolutionary characteristics.</title>
        <authorList>
            <person name="Yang T."/>
            <person name="Liu R."/>
            <person name="Luo Y."/>
            <person name="Hu S."/>
            <person name="Wang D."/>
            <person name="Wang C."/>
            <person name="Pandey M.K."/>
            <person name="Ge S."/>
            <person name="Xu Q."/>
            <person name="Li N."/>
            <person name="Li G."/>
            <person name="Huang Y."/>
            <person name="Saxena R.K."/>
            <person name="Ji Y."/>
            <person name="Li M."/>
            <person name="Yan X."/>
            <person name="He Y."/>
            <person name="Liu Y."/>
            <person name="Wang X."/>
            <person name="Xiang C."/>
            <person name="Varshney R.K."/>
            <person name="Ding H."/>
            <person name="Gao S."/>
            <person name="Zong X."/>
        </authorList>
    </citation>
    <scope>NUCLEOTIDE SEQUENCE [LARGE SCALE GENOMIC DNA]</scope>
    <source>
        <strain evidence="16 17">cv. Zhongwan 6</strain>
    </source>
</reference>
<dbReference type="GO" id="GO:0005634">
    <property type="term" value="C:nucleus"/>
    <property type="evidence" value="ECO:0007669"/>
    <property type="project" value="TreeGrafter"/>
</dbReference>
<proteinExistence type="inferred from homology"/>
<dbReference type="AlphaFoldDB" id="A0A9D4X157"/>
<dbReference type="Proteomes" id="UP001058974">
    <property type="component" value="Chromosome 5"/>
</dbReference>
<comment type="cofactor">
    <cofactor evidence="1">
        <name>[4Fe-4S] cluster</name>
        <dbReference type="ChEBI" id="CHEBI:49883"/>
    </cofactor>
</comment>
<dbReference type="GO" id="GO:0003677">
    <property type="term" value="F:DNA binding"/>
    <property type="evidence" value="ECO:0007669"/>
    <property type="project" value="InterPro"/>
</dbReference>
<dbReference type="InterPro" id="IPR006134">
    <property type="entry name" value="DNA-dir_DNA_pol_B_multi_dom"/>
</dbReference>
<dbReference type="GO" id="GO:0003887">
    <property type="term" value="F:DNA-directed DNA polymerase activity"/>
    <property type="evidence" value="ECO:0007669"/>
    <property type="project" value="UniProtKB-KW"/>
</dbReference>
<sequence>MTVYSSKRSKWHSILVSSACGIQMNCITKMTISCPGSMILKDQILLTPNGVMSVPSKVQRGILPRLLEEILSTRIMVKQAMEKLSPSEQVLQRIFNARQLALKLTSNVTYGYTAAGFTGRMPCAELADSIVQHRRCTLEKAISLTVFYSSS</sequence>
<dbReference type="PANTHER" id="PTHR45812:SF1">
    <property type="entry name" value="DNA POLYMERASE ZETA CATALYTIC SUBUNIT"/>
    <property type="match status" value="1"/>
</dbReference>
<name>A0A9D4X157_PEA</name>
<evidence type="ECO:0000256" key="2">
    <source>
        <dbReference type="ARBA" id="ARBA00005755"/>
    </source>
</evidence>
<evidence type="ECO:0000256" key="13">
    <source>
        <dbReference type="ARBA" id="ARBA00023204"/>
    </source>
</evidence>
<dbReference type="GO" id="GO:0046872">
    <property type="term" value="F:metal ion binding"/>
    <property type="evidence" value="ECO:0007669"/>
    <property type="project" value="UniProtKB-KW"/>
</dbReference>
<keyword evidence="13" id="KW-0234">DNA repair</keyword>
<keyword evidence="6" id="KW-0548">Nucleotidyltransferase</keyword>
<comment type="similarity">
    <text evidence="2">Belongs to the DNA polymerase type-B family.</text>
</comment>
<dbReference type="EC" id="2.7.7.7" evidence="3"/>
<dbReference type="GO" id="GO:0042276">
    <property type="term" value="P:error-prone translesion synthesis"/>
    <property type="evidence" value="ECO:0007669"/>
    <property type="project" value="TreeGrafter"/>
</dbReference>
<keyword evidence="9" id="KW-0862">Zinc</keyword>
<protein>
    <recommendedName>
        <fullName evidence="4">DNA polymerase zeta catalytic subunit</fullName>
        <ecNumber evidence="3">2.7.7.7</ecNumber>
    </recommendedName>
</protein>
<evidence type="ECO:0000256" key="8">
    <source>
        <dbReference type="ARBA" id="ARBA00022763"/>
    </source>
</evidence>
<evidence type="ECO:0000256" key="3">
    <source>
        <dbReference type="ARBA" id="ARBA00012417"/>
    </source>
</evidence>
<dbReference type="InterPro" id="IPR030559">
    <property type="entry name" value="PolZ_Rev3"/>
</dbReference>
<feature type="domain" description="DNA-directed DNA polymerase family B multifunctional" evidence="15">
    <location>
        <begin position="41"/>
        <end position="142"/>
    </location>
</feature>
<keyword evidence="7" id="KW-0479">Metal-binding</keyword>
<dbReference type="InterPro" id="IPR043502">
    <property type="entry name" value="DNA/RNA_pol_sf"/>
</dbReference>
<dbReference type="FunFam" id="1.10.287.690:FF:000002">
    <property type="entry name" value="DNA polymerase zeta"/>
    <property type="match status" value="1"/>
</dbReference>
<evidence type="ECO:0000256" key="9">
    <source>
        <dbReference type="ARBA" id="ARBA00022833"/>
    </source>
</evidence>
<keyword evidence="8" id="KW-0227">DNA damage</keyword>
<evidence type="ECO:0000313" key="17">
    <source>
        <dbReference type="Proteomes" id="UP001058974"/>
    </source>
</evidence>
<dbReference type="EMBL" id="JAMSHJ010000005">
    <property type="protein sequence ID" value="KAI5411702.1"/>
    <property type="molecule type" value="Genomic_DNA"/>
</dbReference>
<keyword evidence="17" id="KW-1185">Reference proteome</keyword>
<keyword evidence="5" id="KW-0808">Transferase</keyword>
<evidence type="ECO:0000256" key="4">
    <source>
        <dbReference type="ARBA" id="ARBA00021589"/>
    </source>
</evidence>
<dbReference type="Gene3D" id="1.10.287.690">
    <property type="entry name" value="Helix hairpin bin"/>
    <property type="match status" value="1"/>
</dbReference>
<evidence type="ECO:0000256" key="11">
    <source>
        <dbReference type="ARBA" id="ARBA00023004"/>
    </source>
</evidence>
<keyword evidence="10" id="KW-0239">DNA-directed DNA polymerase</keyword>
<evidence type="ECO:0000256" key="14">
    <source>
        <dbReference type="ARBA" id="ARBA00049244"/>
    </source>
</evidence>
<evidence type="ECO:0000256" key="10">
    <source>
        <dbReference type="ARBA" id="ARBA00022932"/>
    </source>
</evidence>
<evidence type="ECO:0000313" key="16">
    <source>
        <dbReference type="EMBL" id="KAI5411702.1"/>
    </source>
</evidence>
<dbReference type="SUPFAM" id="SSF56672">
    <property type="entry name" value="DNA/RNA polymerases"/>
    <property type="match status" value="1"/>
</dbReference>
<evidence type="ECO:0000256" key="7">
    <source>
        <dbReference type="ARBA" id="ARBA00022723"/>
    </source>
</evidence>
<comment type="caution">
    <text evidence="16">The sequence shown here is derived from an EMBL/GenBank/DDBJ whole genome shotgun (WGS) entry which is preliminary data.</text>
</comment>
<evidence type="ECO:0000256" key="1">
    <source>
        <dbReference type="ARBA" id="ARBA00001966"/>
    </source>
</evidence>
<gene>
    <name evidence="16" type="ORF">KIW84_056686</name>
</gene>
<dbReference type="GO" id="GO:0000166">
    <property type="term" value="F:nucleotide binding"/>
    <property type="evidence" value="ECO:0007669"/>
    <property type="project" value="InterPro"/>
</dbReference>
<dbReference type="Gramene" id="Psat05G0668600-T1">
    <property type="protein sequence ID" value="KAI5411702.1"/>
    <property type="gene ID" value="KIW84_056686"/>
</dbReference>
<evidence type="ECO:0000256" key="5">
    <source>
        <dbReference type="ARBA" id="ARBA00022679"/>
    </source>
</evidence>
<evidence type="ECO:0000256" key="6">
    <source>
        <dbReference type="ARBA" id="ARBA00022695"/>
    </source>
</evidence>
<organism evidence="16 17">
    <name type="scientific">Pisum sativum</name>
    <name type="common">Garden pea</name>
    <name type="synonym">Lathyrus oleraceus</name>
    <dbReference type="NCBI Taxonomy" id="3888"/>
    <lineage>
        <taxon>Eukaryota</taxon>
        <taxon>Viridiplantae</taxon>
        <taxon>Streptophyta</taxon>
        <taxon>Embryophyta</taxon>
        <taxon>Tracheophyta</taxon>
        <taxon>Spermatophyta</taxon>
        <taxon>Magnoliopsida</taxon>
        <taxon>eudicotyledons</taxon>
        <taxon>Gunneridae</taxon>
        <taxon>Pentapetalae</taxon>
        <taxon>rosids</taxon>
        <taxon>fabids</taxon>
        <taxon>Fabales</taxon>
        <taxon>Fabaceae</taxon>
        <taxon>Papilionoideae</taxon>
        <taxon>50 kb inversion clade</taxon>
        <taxon>NPAAA clade</taxon>
        <taxon>Hologalegina</taxon>
        <taxon>IRL clade</taxon>
        <taxon>Fabeae</taxon>
        <taxon>Lathyrus</taxon>
    </lineage>
</organism>
<keyword evidence="11" id="KW-0408">Iron</keyword>
<dbReference type="Pfam" id="PF00136">
    <property type="entry name" value="DNA_pol_B"/>
    <property type="match status" value="1"/>
</dbReference>
<keyword evidence="12" id="KW-0411">Iron-sulfur</keyword>
<dbReference type="GO" id="GO:0016035">
    <property type="term" value="C:zeta DNA polymerase complex"/>
    <property type="evidence" value="ECO:0007669"/>
    <property type="project" value="InterPro"/>
</dbReference>
<dbReference type="GO" id="GO:0051536">
    <property type="term" value="F:iron-sulfur cluster binding"/>
    <property type="evidence" value="ECO:0007669"/>
    <property type="project" value="UniProtKB-KW"/>
</dbReference>
<evidence type="ECO:0000256" key="12">
    <source>
        <dbReference type="ARBA" id="ARBA00023014"/>
    </source>
</evidence>
<dbReference type="GO" id="GO:0000724">
    <property type="term" value="P:double-strand break repair via homologous recombination"/>
    <property type="evidence" value="ECO:0007669"/>
    <property type="project" value="TreeGrafter"/>
</dbReference>
<evidence type="ECO:0000259" key="15">
    <source>
        <dbReference type="Pfam" id="PF00136"/>
    </source>
</evidence>